<dbReference type="InterPro" id="IPR003342">
    <property type="entry name" value="ArnT-like_N"/>
</dbReference>
<comment type="pathway">
    <text evidence="2 10">Protein modification; protein glycosylation.</text>
</comment>
<feature type="region of interest" description="Disordered" evidence="11">
    <location>
        <begin position="1"/>
        <end position="29"/>
    </location>
</feature>
<evidence type="ECO:0000256" key="5">
    <source>
        <dbReference type="ARBA" id="ARBA00022679"/>
    </source>
</evidence>
<dbReference type="PANTHER" id="PTHR10050:SF46">
    <property type="entry name" value="PROTEIN O-MANNOSYL-TRANSFERASE 2"/>
    <property type="match status" value="1"/>
</dbReference>
<evidence type="ECO:0000256" key="1">
    <source>
        <dbReference type="ARBA" id="ARBA00004127"/>
    </source>
</evidence>
<dbReference type="EC" id="2.4.1.-" evidence="10"/>
<keyword evidence="4 10" id="KW-0328">Glycosyltransferase</keyword>
<comment type="function">
    <text evidence="10">Protein O-mannosyltransferase that catalyzes the transfer of a single mannose residue from a polyprenol phospho-mannosyl lipidic donor to the hydroxyl group of selected serine and threonine residues in acceptor proteins.</text>
</comment>
<dbReference type="RefSeq" id="WP_344732871.1">
    <property type="nucleotide sequence ID" value="NZ_BAAAZH010000012.1"/>
</dbReference>
<dbReference type="PANTHER" id="PTHR10050">
    <property type="entry name" value="DOLICHYL-PHOSPHATE-MANNOSE--PROTEIN MANNOSYLTRANSFERASE"/>
    <property type="match status" value="1"/>
</dbReference>
<evidence type="ECO:0000256" key="2">
    <source>
        <dbReference type="ARBA" id="ARBA00004922"/>
    </source>
</evidence>
<name>A0ABP7XII6_9ACTN</name>
<keyword evidence="6 10" id="KW-0812">Transmembrane</keyword>
<feature type="transmembrane region" description="Helical" evidence="10">
    <location>
        <begin position="452"/>
        <end position="469"/>
    </location>
</feature>
<keyword evidence="8 10" id="KW-0472">Membrane</keyword>
<proteinExistence type="inferred from homology"/>
<evidence type="ECO:0000313" key="15">
    <source>
        <dbReference type="Proteomes" id="UP001501495"/>
    </source>
</evidence>
<feature type="domain" description="Protein O-mannosyl-transferase C-terminal four TM" evidence="13">
    <location>
        <begin position="380"/>
        <end position="576"/>
    </location>
</feature>
<reference evidence="15" key="1">
    <citation type="journal article" date="2019" name="Int. J. Syst. Evol. Microbiol.">
        <title>The Global Catalogue of Microorganisms (GCM) 10K type strain sequencing project: providing services to taxonomists for standard genome sequencing and annotation.</title>
        <authorList>
            <consortium name="The Broad Institute Genomics Platform"/>
            <consortium name="The Broad Institute Genome Sequencing Center for Infectious Disease"/>
            <person name="Wu L."/>
            <person name="Ma J."/>
        </authorList>
    </citation>
    <scope>NUCLEOTIDE SEQUENCE [LARGE SCALE GENOMIC DNA]</scope>
    <source>
        <strain evidence="15">JCM 16703</strain>
    </source>
</reference>
<evidence type="ECO:0000256" key="3">
    <source>
        <dbReference type="ARBA" id="ARBA00007222"/>
    </source>
</evidence>
<accession>A0ABP7XII6</accession>
<dbReference type="InterPro" id="IPR027005">
    <property type="entry name" value="PMT-like"/>
</dbReference>
<feature type="transmembrane region" description="Helical" evidence="10">
    <location>
        <begin position="141"/>
        <end position="162"/>
    </location>
</feature>
<evidence type="ECO:0000259" key="13">
    <source>
        <dbReference type="Pfam" id="PF16192"/>
    </source>
</evidence>
<comment type="caution">
    <text evidence="14">The sequence shown here is derived from an EMBL/GenBank/DDBJ whole genome shotgun (WGS) entry which is preliminary data.</text>
</comment>
<feature type="transmembrane region" description="Helical" evidence="10">
    <location>
        <begin position="263"/>
        <end position="281"/>
    </location>
</feature>
<keyword evidence="5 10" id="KW-0808">Transferase</keyword>
<evidence type="ECO:0000256" key="6">
    <source>
        <dbReference type="ARBA" id="ARBA00022692"/>
    </source>
</evidence>
<evidence type="ECO:0000256" key="11">
    <source>
        <dbReference type="SAM" id="MobiDB-lite"/>
    </source>
</evidence>
<evidence type="ECO:0000256" key="9">
    <source>
        <dbReference type="ARBA" id="ARBA00093617"/>
    </source>
</evidence>
<keyword evidence="10" id="KW-1003">Cell membrane</keyword>
<sequence length="577" mass="63833">MTTTAPPASERDASGRQLLGSTAEGRPVPSAWQRARGRLDLEDPFIGWSAAIGLTLLAFFLRLWKLGSPKEFEFDETYYAKDAWSLINQGYVHDYVSDANDKILAGTTTGLWKDTPSMIVHPEVGKWLIGLGEKAFGMDPFGWRIASAIVGSLMVLVMVRLARRVTGSTALGLVAGVLLMFDGLQFVLSRLALLDIFLAFFTLCAVACLVNDRDWSRSRMAALVPERIDDPASWGPVRALLWRPWLLAAGVCFGLACGTKWTAIYPLAAFGVLLVAWSAGARRSFGVRHAWLKALVADGLPAFGYLVVVGFVVYLATWTGWLMHAGAYEQHLSSTQYTQFVAEQGCQGESLQAELDPEKRWPTADDYDRSGPGTILTNLESLWHYHHDVYIFHTHFLNCATHTYASQPSGWLFLNRPVGVAADTGIQPGTRGCEAPAGSDCLRQVLLIGTPALWWGGCLALLYAVLMWAGARDWRFGLAVVGVASTWLPWLLYADRPIFLYYIIVSLPFLVLALTLTIGRMIGSDEGATRRRTIGVIAGGTFVVLVIANFAWFWPIYTNGLLTHSEWLDRIWFSRWV</sequence>
<evidence type="ECO:0000259" key="12">
    <source>
        <dbReference type="Pfam" id="PF02366"/>
    </source>
</evidence>
<evidence type="ECO:0000256" key="7">
    <source>
        <dbReference type="ARBA" id="ARBA00022989"/>
    </source>
</evidence>
<feature type="transmembrane region" description="Helical" evidence="10">
    <location>
        <begin position="499"/>
        <end position="522"/>
    </location>
</feature>
<protein>
    <recommendedName>
        <fullName evidence="9 10">Polyprenol-phosphate-mannose--protein mannosyltransferase</fullName>
        <ecNumber evidence="10">2.4.1.-</ecNumber>
    </recommendedName>
</protein>
<keyword evidence="7 10" id="KW-1133">Transmembrane helix</keyword>
<feature type="transmembrane region" description="Helical" evidence="10">
    <location>
        <begin position="302"/>
        <end position="323"/>
    </location>
</feature>
<feature type="transmembrane region" description="Helical" evidence="10">
    <location>
        <begin position="192"/>
        <end position="210"/>
    </location>
</feature>
<comment type="similarity">
    <text evidence="3 10">Belongs to the glycosyltransferase 39 family.</text>
</comment>
<dbReference type="EMBL" id="BAAAZH010000012">
    <property type="protein sequence ID" value="GAA4116824.1"/>
    <property type="molecule type" value="Genomic_DNA"/>
</dbReference>
<organism evidence="14 15">
    <name type="scientific">Nocardioides fonticola</name>
    <dbReference type="NCBI Taxonomy" id="450363"/>
    <lineage>
        <taxon>Bacteria</taxon>
        <taxon>Bacillati</taxon>
        <taxon>Actinomycetota</taxon>
        <taxon>Actinomycetes</taxon>
        <taxon>Propionibacteriales</taxon>
        <taxon>Nocardioidaceae</taxon>
        <taxon>Nocardioides</taxon>
    </lineage>
</organism>
<evidence type="ECO:0000256" key="4">
    <source>
        <dbReference type="ARBA" id="ARBA00022676"/>
    </source>
</evidence>
<feature type="transmembrane region" description="Helical" evidence="10">
    <location>
        <begin position="534"/>
        <end position="557"/>
    </location>
</feature>
<feature type="domain" description="ArnT-like N-terminal" evidence="12">
    <location>
        <begin position="54"/>
        <end position="307"/>
    </location>
</feature>
<evidence type="ECO:0000256" key="8">
    <source>
        <dbReference type="ARBA" id="ARBA00023136"/>
    </source>
</evidence>
<keyword evidence="15" id="KW-1185">Reference proteome</keyword>
<evidence type="ECO:0000256" key="10">
    <source>
        <dbReference type="RuleBase" id="RU367007"/>
    </source>
</evidence>
<feature type="transmembrane region" description="Helical" evidence="10">
    <location>
        <begin position="169"/>
        <end position="186"/>
    </location>
</feature>
<dbReference type="InterPro" id="IPR032421">
    <property type="entry name" value="PMT_4TMC"/>
</dbReference>
<dbReference type="Pfam" id="PF02366">
    <property type="entry name" value="PMT"/>
    <property type="match status" value="1"/>
</dbReference>
<evidence type="ECO:0000313" key="14">
    <source>
        <dbReference type="EMBL" id="GAA4116824.1"/>
    </source>
</evidence>
<feature type="transmembrane region" description="Helical" evidence="10">
    <location>
        <begin position="45"/>
        <end position="64"/>
    </location>
</feature>
<dbReference type="Pfam" id="PF16192">
    <property type="entry name" value="PMT_4TMC"/>
    <property type="match status" value="1"/>
</dbReference>
<dbReference type="Proteomes" id="UP001501495">
    <property type="component" value="Unassembled WGS sequence"/>
</dbReference>
<comment type="subcellular location">
    <subcellularLocation>
        <location evidence="10">Cell membrane</location>
    </subcellularLocation>
    <subcellularLocation>
        <location evidence="1">Endomembrane system</location>
        <topology evidence="1">Multi-pass membrane protein</topology>
    </subcellularLocation>
</comment>
<gene>
    <name evidence="14" type="ORF">GCM10022215_16810</name>
</gene>